<dbReference type="EMBL" id="CP077090">
    <property type="protein sequence ID" value="QXI12208.1"/>
    <property type="molecule type" value="Genomic_DNA"/>
</dbReference>
<gene>
    <name evidence="1" type="ORF">HU754_001975</name>
</gene>
<evidence type="ECO:0000313" key="1">
    <source>
        <dbReference type="EMBL" id="QXI12208.1"/>
    </source>
</evidence>
<accession>A0A9E6NQ33</accession>
<protein>
    <recommendedName>
        <fullName evidence="3">SinR family protein</fullName>
    </recommendedName>
</protein>
<reference evidence="1" key="2">
    <citation type="journal article" date="2021" name="Microorganisms">
        <title>The Ever-Expanding Pseudomonas Genus: Description of 43 New Species and Partition of the Pseudomonas putida Group.</title>
        <authorList>
            <person name="Girard L."/>
            <person name="Lood C."/>
            <person name="Hofte M."/>
            <person name="Vandamme P."/>
            <person name="Rokni-Zadeh H."/>
            <person name="van Noort V."/>
            <person name="Lavigne R."/>
            <person name="De Mot R."/>
        </authorList>
    </citation>
    <scope>NUCLEOTIDE SEQUENCE</scope>
    <source>
        <strain evidence="1">OE 48.2</strain>
    </source>
</reference>
<organism evidence="1 2">
    <name type="scientific">Pseudomonas zeae</name>
    <dbReference type="NCBI Taxonomy" id="2745510"/>
    <lineage>
        <taxon>Bacteria</taxon>
        <taxon>Pseudomonadati</taxon>
        <taxon>Pseudomonadota</taxon>
        <taxon>Gammaproteobacteria</taxon>
        <taxon>Pseudomonadales</taxon>
        <taxon>Pseudomonadaceae</taxon>
        <taxon>Pseudomonas</taxon>
    </lineage>
</organism>
<sequence length="86" mass="9902">MRLYQITYGGGKPQECPSLFERIKGYGTWCQAMDSTWIIVTQETAVQIRDNLRDVMDREDGLLVTRLHGEAAWKGLPTEVTQWLKT</sequence>
<reference evidence="1" key="1">
    <citation type="journal article" date="2020" name="Microorganisms">
        <title>Reliable Identification of Environmental Pseudomonas Isolates Using the rpoD Gene.</title>
        <authorList>
            <consortium name="The Broad Institute Genome Sequencing Platform"/>
            <person name="Girard L."/>
            <person name="Lood C."/>
            <person name="Rokni-Zadeh H."/>
            <person name="van Noort V."/>
            <person name="Lavigne R."/>
            <person name="De Mot R."/>
        </authorList>
    </citation>
    <scope>NUCLEOTIDE SEQUENCE</scope>
    <source>
        <strain evidence="1">OE 48.2</strain>
    </source>
</reference>
<evidence type="ECO:0008006" key="3">
    <source>
        <dbReference type="Google" id="ProtNLM"/>
    </source>
</evidence>
<dbReference type="Proteomes" id="UP000627092">
    <property type="component" value="Chromosome"/>
</dbReference>
<dbReference type="KEGG" id="pze:HU754_001975"/>
<proteinExistence type="predicted"/>
<dbReference type="RefSeq" id="WP_186620817.1">
    <property type="nucleotide sequence ID" value="NZ_CP077090.1"/>
</dbReference>
<name>A0A9E6NQ33_9PSED</name>
<dbReference type="AlphaFoldDB" id="A0A9E6NQ33"/>
<evidence type="ECO:0000313" key="2">
    <source>
        <dbReference type="Proteomes" id="UP000627092"/>
    </source>
</evidence>